<evidence type="ECO:0000313" key="6">
    <source>
        <dbReference type="Proteomes" id="UP000235145"/>
    </source>
</evidence>
<evidence type="ECO:0000256" key="2">
    <source>
        <dbReference type="SAM" id="Phobius"/>
    </source>
</evidence>
<feature type="domain" description="Retrotransposon Copia-like N-terminal" evidence="4">
    <location>
        <begin position="31"/>
        <end position="71"/>
    </location>
</feature>
<dbReference type="PANTHER" id="PTHR24177">
    <property type="entry name" value="CASKIN"/>
    <property type="match status" value="1"/>
</dbReference>
<dbReference type="Pfam" id="PF14244">
    <property type="entry name" value="Retrotran_gag_3"/>
    <property type="match status" value="1"/>
</dbReference>
<feature type="transmembrane region" description="Helical" evidence="2">
    <location>
        <begin position="754"/>
        <end position="778"/>
    </location>
</feature>
<dbReference type="Pfam" id="PF13962">
    <property type="entry name" value="PGG"/>
    <property type="match status" value="1"/>
</dbReference>
<dbReference type="Proteomes" id="UP000235145">
    <property type="component" value="Unassembled WGS sequence"/>
</dbReference>
<dbReference type="EMBL" id="NBSK02000007">
    <property type="protein sequence ID" value="KAJ0196356.1"/>
    <property type="molecule type" value="Genomic_DNA"/>
</dbReference>
<evidence type="ECO:0000313" key="5">
    <source>
        <dbReference type="EMBL" id="KAJ0196356.1"/>
    </source>
</evidence>
<keyword evidence="2" id="KW-0472">Membrane</keyword>
<reference evidence="5 6" key="1">
    <citation type="journal article" date="2017" name="Nat. Commun.">
        <title>Genome assembly with in vitro proximity ligation data and whole-genome triplication in lettuce.</title>
        <authorList>
            <person name="Reyes-Chin-Wo S."/>
            <person name="Wang Z."/>
            <person name="Yang X."/>
            <person name="Kozik A."/>
            <person name="Arikit S."/>
            <person name="Song C."/>
            <person name="Xia L."/>
            <person name="Froenicke L."/>
            <person name="Lavelle D.O."/>
            <person name="Truco M.J."/>
            <person name="Xia R."/>
            <person name="Zhu S."/>
            <person name="Xu C."/>
            <person name="Xu H."/>
            <person name="Xu X."/>
            <person name="Cox K."/>
            <person name="Korf I."/>
            <person name="Meyers B.C."/>
            <person name="Michelmore R.W."/>
        </authorList>
    </citation>
    <scope>NUCLEOTIDE SEQUENCE [LARGE SCALE GENOMIC DNA]</scope>
    <source>
        <strain evidence="6">cv. Salinas</strain>
        <tissue evidence="5">Seedlings</tissue>
    </source>
</reference>
<evidence type="ECO:0000256" key="1">
    <source>
        <dbReference type="PROSITE-ProRule" id="PRU00023"/>
    </source>
</evidence>
<dbReference type="PROSITE" id="PS50088">
    <property type="entry name" value="ANK_REPEAT"/>
    <property type="match status" value="1"/>
</dbReference>
<feature type="transmembrane region" description="Helical" evidence="2">
    <location>
        <begin position="681"/>
        <end position="709"/>
    </location>
</feature>
<evidence type="ECO:0000259" key="3">
    <source>
        <dbReference type="Pfam" id="PF13962"/>
    </source>
</evidence>
<dbReference type="PANTHER" id="PTHR24177:SF474">
    <property type="entry name" value="ANKYRIN REPEAT-CONTAINING DOMAIN, PGG DOMAIN, ANKYRIN REPEAT-CONTAINING DOMAIN SUPERFAMILY"/>
    <property type="match status" value="1"/>
</dbReference>
<keyword evidence="2" id="KW-0812">Transmembrane</keyword>
<feature type="transmembrane region" description="Helical" evidence="2">
    <location>
        <begin position="428"/>
        <end position="454"/>
    </location>
</feature>
<feature type="transmembrane region" description="Helical" evidence="2">
    <location>
        <begin position="721"/>
        <end position="748"/>
    </location>
</feature>
<dbReference type="SMART" id="SM00248">
    <property type="entry name" value="ANK"/>
    <property type="match status" value="4"/>
</dbReference>
<feature type="transmembrane region" description="Helical" evidence="2">
    <location>
        <begin position="642"/>
        <end position="661"/>
    </location>
</feature>
<dbReference type="InterPro" id="IPR002110">
    <property type="entry name" value="Ankyrin_rpt"/>
</dbReference>
<dbReference type="InterPro" id="IPR026961">
    <property type="entry name" value="PGG_dom"/>
</dbReference>
<evidence type="ECO:0008006" key="7">
    <source>
        <dbReference type="Google" id="ProtNLM"/>
    </source>
</evidence>
<proteinExistence type="predicted"/>
<dbReference type="SUPFAM" id="SSF48403">
    <property type="entry name" value="Ankyrin repeat"/>
    <property type="match status" value="1"/>
</dbReference>
<dbReference type="AlphaFoldDB" id="A0A9R1X256"/>
<keyword evidence="6" id="KW-1185">Reference proteome</keyword>
<dbReference type="InterPro" id="IPR036770">
    <property type="entry name" value="Ankyrin_rpt-contain_sf"/>
</dbReference>
<keyword evidence="2" id="KW-1133">Transmembrane helix</keyword>
<dbReference type="InterPro" id="IPR029472">
    <property type="entry name" value="Copia-like_N"/>
</dbReference>
<feature type="repeat" description="ANK" evidence="1">
    <location>
        <begin position="246"/>
        <end position="278"/>
    </location>
</feature>
<dbReference type="Gene3D" id="1.25.40.20">
    <property type="entry name" value="Ankyrin repeat-containing domain"/>
    <property type="match status" value="2"/>
</dbReference>
<dbReference type="GO" id="GO:0016020">
    <property type="term" value="C:membrane"/>
    <property type="evidence" value="ECO:0000318"/>
    <property type="project" value="GO_Central"/>
</dbReference>
<organism evidence="5 6">
    <name type="scientific">Lactuca sativa</name>
    <name type="common">Garden lettuce</name>
    <dbReference type="NCBI Taxonomy" id="4236"/>
    <lineage>
        <taxon>Eukaryota</taxon>
        <taxon>Viridiplantae</taxon>
        <taxon>Streptophyta</taxon>
        <taxon>Embryophyta</taxon>
        <taxon>Tracheophyta</taxon>
        <taxon>Spermatophyta</taxon>
        <taxon>Magnoliopsida</taxon>
        <taxon>eudicotyledons</taxon>
        <taxon>Gunneridae</taxon>
        <taxon>Pentapetalae</taxon>
        <taxon>asterids</taxon>
        <taxon>campanulids</taxon>
        <taxon>Asterales</taxon>
        <taxon>Asteraceae</taxon>
        <taxon>Cichorioideae</taxon>
        <taxon>Cichorieae</taxon>
        <taxon>Lactucinae</taxon>
        <taxon>Lactuca</taxon>
    </lineage>
</organism>
<accession>A0A9R1X256</accession>
<gene>
    <name evidence="5" type="ORF">LSAT_V11C700357810</name>
</gene>
<sequence>MASSSSSSNQHVTLDVGEEYTYPYPSNPAAASFISVKLSGRDKYGVWKTQMLCLLKSHGMFGFVDGTLVNPQTSSSVSGREKVCDHNSLWLWTRSDALVKGWILGFLSEQTLTDVLDRLTEKLHLDRNAAEDFSAKDVWDELQTMYAPPAVVPQLPPVVEDTLQGEDEEDRALNLQRLYKYAQEEYWDAVEGILSFGSVTVIDKITNNGNTVLHVAVGTSKNPELLEKLLERIPENTQLMELRNSDGSTLLHVAAIIGNTQAADILVARNPELLLAEDNEGQTPLALALSNMHTDTARHLLQHINNTDDIQKDALFSGKTGDELLVSVISSKDFRKCYWLVKNLPIRLMYRSDFGLCVCVGFARKLLKHYTTLHSDAVLMAIAQNFPSQASLTNFLHTTFYIVWTDQLLERAACIYRIDRSSPWVDSLIISVIILVAYLILMLFLFIPGMLVWLSIKERVETHEDAMRLLYRASDLIKEKNHPSSYHHYYKNPILEATRQNANSFVEYIVFLFPNAILSANEDGHNIIQYAVINRSEKVYNLLYQMSEHRNIYRTVRDSYGNNLLHLAARLAPNNKLNLISGAALQIQRELQWFKEVEKFICPLSVIQKNSFNETPQMVFSREHKELVIEGEKWMKSTAESYTITAALIITIVFAAAITVPGGSDQNKGIPIFTNHTAFTVFAISDAISLFAAVTSLLMFLSILTARFAEQDFLFKLPTKLIIGLATLFISTTAMIVAFAATLYLVFGQSNFRILIPIVVLTCLPITSFVTLQFPLVIDLISATYGRSIFGKKRDHPFY</sequence>
<dbReference type="Pfam" id="PF12796">
    <property type="entry name" value="Ank_2"/>
    <property type="match status" value="1"/>
</dbReference>
<name>A0A9R1X256_LACSA</name>
<comment type="caution">
    <text evidence="5">The sequence shown here is derived from an EMBL/GenBank/DDBJ whole genome shotgun (WGS) entry which is preliminary data.</text>
</comment>
<feature type="domain" description="PGG" evidence="3">
    <location>
        <begin position="632"/>
        <end position="746"/>
    </location>
</feature>
<protein>
    <recommendedName>
        <fullName evidence="7">PGG domain-containing protein</fullName>
    </recommendedName>
</protein>
<keyword evidence="1" id="KW-0040">ANK repeat</keyword>
<evidence type="ECO:0000259" key="4">
    <source>
        <dbReference type="Pfam" id="PF14244"/>
    </source>
</evidence>